<dbReference type="GO" id="GO:0016853">
    <property type="term" value="F:isomerase activity"/>
    <property type="evidence" value="ECO:0007669"/>
    <property type="project" value="UniProtKB-KW"/>
</dbReference>
<accession>A0A073JPG8</accession>
<proteinExistence type="predicted"/>
<dbReference type="Gene3D" id="3.40.30.10">
    <property type="entry name" value="Glutaredoxin"/>
    <property type="match status" value="1"/>
</dbReference>
<name>A0A073JPG8_LIMRT</name>
<dbReference type="InterPro" id="IPR036249">
    <property type="entry name" value="Thioredoxin-like_sf"/>
</dbReference>
<dbReference type="Pfam" id="PF13743">
    <property type="entry name" value="Thioredoxin_5"/>
    <property type="match status" value="1"/>
</dbReference>
<dbReference type="PATRIC" id="fig|1598.90.peg.90"/>
<comment type="caution">
    <text evidence="1">The sequence shown here is derived from an EMBL/GenBank/DDBJ whole genome shotgun (WGS) entry which is preliminary data.</text>
</comment>
<reference evidence="1 2" key="1">
    <citation type="submission" date="2014-06" db="EMBL/GenBank/DDBJ databases">
        <title>Genetic determinant of reutericyclin biosynthesis of Lactobacillus reuteri.</title>
        <authorList>
            <person name="Lin X."/>
            <person name="Duar R."/>
            <person name="Walter J."/>
            <person name="Gaenzle M."/>
        </authorList>
    </citation>
    <scope>NUCLEOTIDE SEQUENCE [LARGE SCALE GENOMIC DNA]</scope>
    <source>
        <strain evidence="1 2">LTH2584</strain>
    </source>
</reference>
<dbReference type="AlphaFoldDB" id="A0A073JPG8"/>
<evidence type="ECO:0000313" key="1">
    <source>
        <dbReference type="EMBL" id="KEK16693.1"/>
    </source>
</evidence>
<evidence type="ECO:0000313" key="2">
    <source>
        <dbReference type="Proteomes" id="UP000027731"/>
    </source>
</evidence>
<protein>
    <submittedName>
        <fullName evidence="1">Dithiol-disulfide isomerase</fullName>
    </submittedName>
</protein>
<dbReference type="SUPFAM" id="SSF52833">
    <property type="entry name" value="Thioredoxin-like"/>
    <property type="match status" value="1"/>
</dbReference>
<dbReference type="Proteomes" id="UP000027731">
    <property type="component" value="Unassembled WGS sequence"/>
</dbReference>
<sequence length="212" mass="24628">MLELHLFVNPLGMRCLRCEKDVLKIDRDLNTKISYQFVPLFNMKTIDNTLKYYHLNPHDLAIRQQVSKTLNQVILDYKAALFQGRKRGRHYLLRLQSALINQGLDYNDELINKIAHDSHLDLEMFFEDRQSQLAKQAFRQDQKIASDLGVSETATAVVFNTEDSDYGLMIPNFDYNTLINAFKSGKLARSASLDEFVNQYRPPKLQIIQNNN</sequence>
<dbReference type="EMBL" id="JOSX01000003">
    <property type="protein sequence ID" value="KEK16693.1"/>
    <property type="molecule type" value="Genomic_DNA"/>
</dbReference>
<organism evidence="1 2">
    <name type="scientific">Limosilactobacillus reuteri</name>
    <name type="common">Lactobacillus reuteri</name>
    <dbReference type="NCBI Taxonomy" id="1598"/>
    <lineage>
        <taxon>Bacteria</taxon>
        <taxon>Bacillati</taxon>
        <taxon>Bacillota</taxon>
        <taxon>Bacilli</taxon>
        <taxon>Lactobacillales</taxon>
        <taxon>Lactobacillaceae</taxon>
        <taxon>Limosilactobacillus</taxon>
    </lineage>
</organism>
<keyword evidence="1" id="KW-0413">Isomerase</keyword>
<gene>
    <name evidence="1" type="ORF">LR3_03925</name>
</gene>